<evidence type="ECO:0000313" key="1">
    <source>
        <dbReference type="EnsemblMetazoa" id="PPA43536.1"/>
    </source>
</evidence>
<dbReference type="EnsemblMetazoa" id="PPA43536.1">
    <property type="protein sequence ID" value="PPA43536.1"/>
    <property type="gene ID" value="WBGene00281905"/>
</dbReference>
<keyword evidence="2" id="KW-1185">Reference proteome</keyword>
<reference evidence="1" key="2">
    <citation type="submission" date="2022-06" db="UniProtKB">
        <authorList>
            <consortium name="EnsemblMetazoa"/>
        </authorList>
    </citation>
    <scope>IDENTIFICATION</scope>
    <source>
        <strain evidence="1">PS312</strain>
    </source>
</reference>
<dbReference type="Proteomes" id="UP000005239">
    <property type="component" value="Unassembled WGS sequence"/>
</dbReference>
<name>A0A2A6CGH7_PRIPA</name>
<proteinExistence type="predicted"/>
<accession>A0A2A6CGH7</accession>
<accession>A0A8R1UY35</accession>
<reference evidence="2" key="1">
    <citation type="journal article" date="2008" name="Nat. Genet.">
        <title>The Pristionchus pacificus genome provides a unique perspective on nematode lifestyle and parasitism.</title>
        <authorList>
            <person name="Dieterich C."/>
            <person name="Clifton S.W."/>
            <person name="Schuster L.N."/>
            <person name="Chinwalla A."/>
            <person name="Delehaunty K."/>
            <person name="Dinkelacker I."/>
            <person name="Fulton L."/>
            <person name="Fulton R."/>
            <person name="Godfrey J."/>
            <person name="Minx P."/>
            <person name="Mitreva M."/>
            <person name="Roeseler W."/>
            <person name="Tian H."/>
            <person name="Witte H."/>
            <person name="Yang S.P."/>
            <person name="Wilson R.K."/>
            <person name="Sommer R.J."/>
        </authorList>
    </citation>
    <scope>NUCLEOTIDE SEQUENCE [LARGE SCALE GENOMIC DNA]</scope>
    <source>
        <strain evidence="2">PS312</strain>
    </source>
</reference>
<protein>
    <submittedName>
        <fullName evidence="1">Uncharacterized protein</fullName>
    </submittedName>
</protein>
<evidence type="ECO:0000313" key="2">
    <source>
        <dbReference type="Proteomes" id="UP000005239"/>
    </source>
</evidence>
<sequence length="183" mass="21734">MTSTWNPSKEEVRHLLFDSLKKAGSNNPQIDDLIFGTVHFYGMSCLLKDRFPDTDFRNLTDEEIDIIRNCLYILIIRSKHFQEAYRGNATARYDIEQETWNKMYNGCVHFRIEILPDIRDHLSRNGTPVQVRDVIEYLLHFERDLKVRLKIAPFDDFYHFQYNADEIIAAYDAKMLREYSLGD</sequence>
<organism evidence="1 2">
    <name type="scientific">Pristionchus pacificus</name>
    <name type="common">Parasitic nematode worm</name>
    <dbReference type="NCBI Taxonomy" id="54126"/>
    <lineage>
        <taxon>Eukaryota</taxon>
        <taxon>Metazoa</taxon>
        <taxon>Ecdysozoa</taxon>
        <taxon>Nematoda</taxon>
        <taxon>Chromadorea</taxon>
        <taxon>Rhabditida</taxon>
        <taxon>Rhabditina</taxon>
        <taxon>Diplogasteromorpha</taxon>
        <taxon>Diplogasteroidea</taxon>
        <taxon>Neodiplogasteridae</taxon>
        <taxon>Pristionchus</taxon>
    </lineage>
</organism>
<gene>
    <name evidence="1" type="primary">WBGene00281905</name>
</gene>
<dbReference type="AlphaFoldDB" id="A0A2A6CGH7"/>